<dbReference type="Pfam" id="PF05076">
    <property type="entry name" value="SUFU"/>
    <property type="match status" value="1"/>
</dbReference>
<dbReference type="EMBL" id="LT594323">
    <property type="protein sequence ID" value="SBT40774.1"/>
    <property type="molecule type" value="Genomic_DNA"/>
</dbReference>
<sequence length="197" mass="22239">MHHDSMSDRSAHVALLEHLRSVFPGQVIDELAGVEGPIESRVPGFRVYRIHPRVAGGWWLYVSSGCWAATQEHGHGLEFFLAAPRDDWQNLESITMNAYYHCGPPRQRLDVGHTVPIGRPWLDDSSCDHYLVSPPYPFGPDFELCEWGTGAHARILWLLPITKAEKDFRRTHGLEALESLLEEHMIDPVDPGRASVV</sequence>
<name>A0A1A8ZA83_9ACTN</name>
<organism evidence="2 3">
    <name type="scientific">Micromonospora auratinigra</name>
    <dbReference type="NCBI Taxonomy" id="261654"/>
    <lineage>
        <taxon>Bacteria</taxon>
        <taxon>Bacillati</taxon>
        <taxon>Actinomycetota</taxon>
        <taxon>Actinomycetes</taxon>
        <taxon>Micromonosporales</taxon>
        <taxon>Micromonosporaceae</taxon>
        <taxon>Micromonospora</taxon>
    </lineage>
</organism>
<dbReference type="PATRIC" id="fig|261654.4.peg.1414"/>
<reference evidence="3" key="1">
    <citation type="submission" date="2016-06" db="EMBL/GenBank/DDBJ databases">
        <authorList>
            <person name="Varghese N."/>
            <person name="Submissions Spin"/>
        </authorList>
    </citation>
    <scope>NUCLEOTIDE SEQUENCE [LARGE SCALE GENOMIC DNA]</scope>
    <source>
        <strain evidence="3">DSM 44815</strain>
    </source>
</reference>
<evidence type="ECO:0000259" key="1">
    <source>
        <dbReference type="Pfam" id="PF05076"/>
    </source>
</evidence>
<evidence type="ECO:0000313" key="3">
    <source>
        <dbReference type="Proteomes" id="UP000199385"/>
    </source>
</evidence>
<dbReference type="Proteomes" id="UP000199385">
    <property type="component" value="Chromosome I"/>
</dbReference>
<protein>
    <submittedName>
        <fullName evidence="2">Suppressor of fused protein (SUFU)</fullName>
    </submittedName>
</protein>
<feature type="domain" description="Suppressor of fused-like" evidence="1">
    <location>
        <begin position="47"/>
        <end position="193"/>
    </location>
</feature>
<gene>
    <name evidence="2" type="ORF">GA0070611_1387</name>
</gene>
<keyword evidence="3" id="KW-1185">Reference proteome</keyword>
<proteinExistence type="predicted"/>
<evidence type="ECO:0000313" key="2">
    <source>
        <dbReference type="EMBL" id="SBT40774.1"/>
    </source>
</evidence>
<dbReference type="InterPro" id="IPR020941">
    <property type="entry name" value="SUFU-like_domain"/>
</dbReference>
<dbReference type="AlphaFoldDB" id="A0A1A8ZA83"/>
<accession>A0A1A8ZA83</accession>